<protein>
    <recommendedName>
        <fullName evidence="5">DEAD/DEAH box helicase domain-containing protein</fullName>
    </recommendedName>
</protein>
<accession>A0A6G1G562</accession>
<sequence>MPKAKKTKSRRHRRGAKSNSAPNAPSTRGRELERILDIPGSELASYIKQLVRAKERRVNIHDEVSIDDMLSMQVKIIESTLRRLLRDRYPQSHTAVEPKDLQIAILSRLIFAKQDTILIAQTGFGKSLI</sequence>
<dbReference type="Proteomes" id="UP000504638">
    <property type="component" value="Unplaced"/>
</dbReference>
<dbReference type="RefSeq" id="XP_033534671.1">
    <property type="nucleotide sequence ID" value="XM_033679403.1"/>
</dbReference>
<evidence type="ECO:0000313" key="3">
    <source>
        <dbReference type="Proteomes" id="UP000504638"/>
    </source>
</evidence>
<evidence type="ECO:0000313" key="2">
    <source>
        <dbReference type="EMBL" id="KAF1813040.1"/>
    </source>
</evidence>
<evidence type="ECO:0008006" key="5">
    <source>
        <dbReference type="Google" id="ProtNLM"/>
    </source>
</evidence>
<reference evidence="4" key="2">
    <citation type="submission" date="2020-04" db="EMBL/GenBank/DDBJ databases">
        <authorList>
            <consortium name="NCBI Genome Project"/>
        </authorList>
    </citation>
    <scope>NUCLEOTIDE SEQUENCE</scope>
    <source>
        <strain evidence="4">CBS 781.70</strain>
    </source>
</reference>
<gene>
    <name evidence="2 4" type="ORF">P152DRAFT_458205</name>
</gene>
<keyword evidence="3" id="KW-1185">Reference proteome</keyword>
<dbReference type="EMBL" id="ML975156">
    <property type="protein sequence ID" value="KAF1813040.1"/>
    <property type="molecule type" value="Genomic_DNA"/>
</dbReference>
<organism evidence="2">
    <name type="scientific">Eremomyces bilateralis CBS 781.70</name>
    <dbReference type="NCBI Taxonomy" id="1392243"/>
    <lineage>
        <taxon>Eukaryota</taxon>
        <taxon>Fungi</taxon>
        <taxon>Dikarya</taxon>
        <taxon>Ascomycota</taxon>
        <taxon>Pezizomycotina</taxon>
        <taxon>Dothideomycetes</taxon>
        <taxon>Dothideomycetes incertae sedis</taxon>
        <taxon>Eremomycetales</taxon>
        <taxon>Eremomycetaceae</taxon>
        <taxon>Eremomyces</taxon>
    </lineage>
</organism>
<feature type="compositionally biased region" description="Polar residues" evidence="1">
    <location>
        <begin position="17"/>
        <end position="26"/>
    </location>
</feature>
<feature type="compositionally biased region" description="Basic residues" evidence="1">
    <location>
        <begin position="1"/>
        <end position="16"/>
    </location>
</feature>
<reference evidence="2 4" key="1">
    <citation type="submission" date="2020-01" db="EMBL/GenBank/DDBJ databases">
        <authorList>
            <consortium name="DOE Joint Genome Institute"/>
            <person name="Haridas S."/>
            <person name="Albert R."/>
            <person name="Binder M."/>
            <person name="Bloem J."/>
            <person name="Labutti K."/>
            <person name="Salamov A."/>
            <person name="Andreopoulos B."/>
            <person name="Baker S.E."/>
            <person name="Barry K."/>
            <person name="Bills G."/>
            <person name="Bluhm B.H."/>
            <person name="Cannon C."/>
            <person name="Castanera R."/>
            <person name="Culley D.E."/>
            <person name="Daum C."/>
            <person name="Ezra D."/>
            <person name="Gonzalez J.B."/>
            <person name="Henrissat B."/>
            <person name="Kuo A."/>
            <person name="Liang C."/>
            <person name="Lipzen A."/>
            <person name="Lutzoni F."/>
            <person name="Magnuson J."/>
            <person name="Mondo S."/>
            <person name="Nolan M."/>
            <person name="Ohm R."/>
            <person name="Pangilinan J."/>
            <person name="Park H.-J."/>
            <person name="Ramirez L."/>
            <person name="Alfaro M."/>
            <person name="Sun H."/>
            <person name="Tritt A."/>
            <person name="Yoshinaga Y."/>
            <person name="Zwiers L.-H."/>
            <person name="Turgeon B.G."/>
            <person name="Goodwin S.B."/>
            <person name="Spatafora J.W."/>
            <person name="Crous P.W."/>
            <person name="Grigoriev I.V."/>
        </authorList>
    </citation>
    <scope>NUCLEOTIDE SEQUENCE</scope>
    <source>
        <strain evidence="2 4">CBS 781.70</strain>
    </source>
</reference>
<name>A0A6G1G562_9PEZI</name>
<proteinExistence type="predicted"/>
<dbReference type="GeneID" id="54419973"/>
<feature type="region of interest" description="Disordered" evidence="1">
    <location>
        <begin position="1"/>
        <end position="30"/>
    </location>
</feature>
<evidence type="ECO:0000256" key="1">
    <source>
        <dbReference type="SAM" id="MobiDB-lite"/>
    </source>
</evidence>
<dbReference type="AlphaFoldDB" id="A0A6G1G562"/>
<reference evidence="4" key="3">
    <citation type="submission" date="2025-04" db="UniProtKB">
        <authorList>
            <consortium name="RefSeq"/>
        </authorList>
    </citation>
    <scope>IDENTIFICATION</scope>
    <source>
        <strain evidence="4">CBS 781.70</strain>
    </source>
</reference>
<evidence type="ECO:0000313" key="4">
    <source>
        <dbReference type="RefSeq" id="XP_033534671.1"/>
    </source>
</evidence>